<name>A0A2T0WFN6_9BACT</name>
<evidence type="ECO:0000313" key="2">
    <source>
        <dbReference type="EMBL" id="PRY85509.1"/>
    </source>
</evidence>
<organism evidence="2 3">
    <name type="scientific">Mongoliibacter ruber</name>
    <dbReference type="NCBI Taxonomy" id="1750599"/>
    <lineage>
        <taxon>Bacteria</taxon>
        <taxon>Pseudomonadati</taxon>
        <taxon>Bacteroidota</taxon>
        <taxon>Cytophagia</taxon>
        <taxon>Cytophagales</taxon>
        <taxon>Cyclobacteriaceae</taxon>
        <taxon>Mongoliibacter</taxon>
    </lineage>
</organism>
<gene>
    <name evidence="2" type="ORF">CLW00_11290</name>
</gene>
<dbReference type="InterPro" id="IPR011033">
    <property type="entry name" value="PRC_barrel-like_sf"/>
</dbReference>
<sequence length="172" mass="20228">MSENNRKLYYLDDLSDYKVASDDSDVRGWEVLDAENRTVGTVDRLLANKETKKVVYLDIEVDQSLIEVGHEIYNKSANEGAHEFMNQEGDNHLIIPIGLVKLDTENKKVLTNEIDHTTFSKTKRFSKGQNLDRNYEVTVLEQYFPENRVNEDDQLEDEFYNRQEFKHPREEH</sequence>
<proteinExistence type="predicted"/>
<reference evidence="2 3" key="1">
    <citation type="submission" date="2018-03" db="EMBL/GenBank/DDBJ databases">
        <title>Genomic Encyclopedia of Archaeal and Bacterial Type Strains, Phase II (KMG-II): from individual species to whole genera.</title>
        <authorList>
            <person name="Goeker M."/>
        </authorList>
    </citation>
    <scope>NUCLEOTIDE SEQUENCE [LARGE SCALE GENOMIC DNA]</scope>
    <source>
        <strain evidence="2 3">DSM 27929</strain>
    </source>
</reference>
<comment type="caution">
    <text evidence="2">The sequence shown here is derived from an EMBL/GenBank/DDBJ whole genome shotgun (WGS) entry which is preliminary data.</text>
</comment>
<dbReference type="InterPro" id="IPR027275">
    <property type="entry name" value="PRC-brl_dom"/>
</dbReference>
<dbReference type="EMBL" id="PVTR01000012">
    <property type="protein sequence ID" value="PRY85509.1"/>
    <property type="molecule type" value="Genomic_DNA"/>
</dbReference>
<dbReference type="GO" id="GO:0030077">
    <property type="term" value="C:plasma membrane light-harvesting complex"/>
    <property type="evidence" value="ECO:0007669"/>
    <property type="project" value="InterPro"/>
</dbReference>
<dbReference type="Pfam" id="PF05239">
    <property type="entry name" value="PRC"/>
    <property type="match status" value="1"/>
</dbReference>
<dbReference type="Gene3D" id="3.90.50.10">
    <property type="entry name" value="Photosynthetic Reaction Center, subunit H, domain 2"/>
    <property type="match status" value="1"/>
</dbReference>
<dbReference type="Proteomes" id="UP000238157">
    <property type="component" value="Unassembled WGS sequence"/>
</dbReference>
<keyword evidence="3" id="KW-1185">Reference proteome</keyword>
<dbReference type="OrthoDB" id="1422173at2"/>
<dbReference type="AlphaFoldDB" id="A0A2T0WFN6"/>
<dbReference type="SUPFAM" id="SSF50346">
    <property type="entry name" value="PRC-barrel domain"/>
    <property type="match status" value="1"/>
</dbReference>
<evidence type="ECO:0000313" key="3">
    <source>
        <dbReference type="Proteomes" id="UP000238157"/>
    </source>
</evidence>
<dbReference type="InterPro" id="IPR014747">
    <property type="entry name" value="Bac_photo_RC_H_C"/>
</dbReference>
<accession>A0A2T0WFN6</accession>
<dbReference type="RefSeq" id="WP_106135041.1">
    <property type="nucleotide sequence ID" value="NZ_PVTR01000012.1"/>
</dbReference>
<protein>
    <submittedName>
        <fullName evidence="2">PRC-barrel domain protein</fullName>
    </submittedName>
</protein>
<feature type="domain" description="PRC-barrel" evidence="1">
    <location>
        <begin position="22"/>
        <end position="78"/>
    </location>
</feature>
<dbReference type="GO" id="GO:0019684">
    <property type="term" value="P:photosynthesis, light reaction"/>
    <property type="evidence" value="ECO:0007669"/>
    <property type="project" value="InterPro"/>
</dbReference>
<evidence type="ECO:0000259" key="1">
    <source>
        <dbReference type="Pfam" id="PF05239"/>
    </source>
</evidence>